<evidence type="ECO:0000313" key="9">
    <source>
        <dbReference type="EMBL" id="KAK5167548.1"/>
    </source>
</evidence>
<evidence type="ECO:0000259" key="8">
    <source>
        <dbReference type="Pfam" id="PF00899"/>
    </source>
</evidence>
<sequence>MAATAAEQNQSNGTNGTTGAATEISTTTNQSLSADEIALYDRQIRLWGAQAQERIRSAHILLVSLRALGTEIAKNLTLAGINSLTIIDDEPVTEEDLGAQYFLREEDIGKPRAQSAIPRIQELNPRVTVKTDGSLADLLGQNETYYAPFDCVIACDHDFLTLSMINTAARVASRPFYAAAVHGFYGYIFADLMSHEFVVERDKSNMTTNIGPETMTRSVLSVSSKRERNGKTVEVVKKQENYCPLILANSSPLPGDILRNNRKLKAVPALLPCLRALFEFQRNFARLPGHTNEDIRTFTTIATSKTSELQLPALRADFLRSFLQNLGAEMVPTAAFVGGRLSEDVINVLGKREQPIQNFALFDGDALDGRIYSLYSPPPELAMGAEMGGMPGMSNGGGGLNNGMDGMGGMGDSMGMGNGMGVGMGGDMSNGMAMGAVDGMQYAPLDPNFQMPGAAQQSFGDLPGPQSNPGLEGGNDPSAAAAASADGGQGAGNAGPKSAPAETGDNATTMGET</sequence>
<dbReference type="GO" id="GO:0004839">
    <property type="term" value="F:ubiquitin activating enzyme activity"/>
    <property type="evidence" value="ECO:0007669"/>
    <property type="project" value="UniProtKB-EC"/>
</dbReference>
<dbReference type="PANTHER" id="PTHR10953">
    <property type="entry name" value="UBIQUITIN-ACTIVATING ENZYME E1"/>
    <property type="match status" value="1"/>
</dbReference>
<dbReference type="Pfam" id="PF00899">
    <property type="entry name" value="ThiF"/>
    <property type="match status" value="1"/>
</dbReference>
<dbReference type="InterPro" id="IPR000594">
    <property type="entry name" value="ThiF_NAD_FAD-bd"/>
</dbReference>
<feature type="compositionally biased region" description="Low complexity" evidence="7">
    <location>
        <begin position="12"/>
        <end position="27"/>
    </location>
</feature>
<dbReference type="InterPro" id="IPR035985">
    <property type="entry name" value="Ubiquitin-activating_enz"/>
</dbReference>
<feature type="compositionally biased region" description="Low complexity" evidence="7">
    <location>
        <begin position="474"/>
        <end position="486"/>
    </location>
</feature>
<dbReference type="AlphaFoldDB" id="A0AAV9P4L5"/>
<feature type="region of interest" description="Disordered" evidence="7">
    <location>
        <begin position="447"/>
        <end position="513"/>
    </location>
</feature>
<feature type="compositionally biased region" description="Polar residues" evidence="7">
    <location>
        <begin position="1"/>
        <end position="11"/>
    </location>
</feature>
<comment type="subcellular location">
    <subcellularLocation>
        <location evidence="1">Nucleus</location>
    </subcellularLocation>
</comment>
<name>A0AAV9P4L5_9PEZI</name>
<dbReference type="RefSeq" id="XP_064657254.1">
    <property type="nucleotide sequence ID" value="XM_064804484.1"/>
</dbReference>
<reference evidence="9 10" key="1">
    <citation type="submission" date="2023-08" db="EMBL/GenBank/DDBJ databases">
        <title>Black Yeasts Isolated from many extreme environments.</title>
        <authorList>
            <person name="Coleine C."/>
            <person name="Stajich J.E."/>
            <person name="Selbmann L."/>
        </authorList>
    </citation>
    <scope>NUCLEOTIDE SEQUENCE [LARGE SCALE GENOMIC DNA]</scope>
    <source>
        <strain evidence="9 10">CCFEE 5935</strain>
    </source>
</reference>
<dbReference type="InterPro" id="IPR000011">
    <property type="entry name" value="UBQ/SUMO-activ_enz_E1-like"/>
</dbReference>
<feature type="compositionally biased region" description="Polar residues" evidence="7">
    <location>
        <begin position="455"/>
        <end position="469"/>
    </location>
</feature>
<keyword evidence="5" id="KW-0539">Nucleus</keyword>
<evidence type="ECO:0000256" key="5">
    <source>
        <dbReference type="ARBA" id="ARBA00023242"/>
    </source>
</evidence>
<keyword evidence="9" id="KW-0436">Ligase</keyword>
<dbReference type="InterPro" id="IPR045886">
    <property type="entry name" value="ThiF/MoeB/HesA"/>
</dbReference>
<evidence type="ECO:0000256" key="3">
    <source>
        <dbReference type="ARBA" id="ARBA00005673"/>
    </source>
</evidence>
<keyword evidence="4" id="KW-0833">Ubl conjugation pathway</keyword>
<dbReference type="EMBL" id="JAVRRT010000011">
    <property type="protein sequence ID" value="KAK5167548.1"/>
    <property type="molecule type" value="Genomic_DNA"/>
</dbReference>
<comment type="pathway">
    <text evidence="2">Protein modification; protein sumoylation.</text>
</comment>
<proteinExistence type="inferred from homology"/>
<dbReference type="Gene3D" id="3.40.50.720">
    <property type="entry name" value="NAD(P)-binding Rossmann-like Domain"/>
    <property type="match status" value="1"/>
</dbReference>
<protein>
    <recommendedName>
        <fullName evidence="6">Ubiquitin-like 1-activating enzyme E1A</fullName>
    </recommendedName>
</protein>
<feature type="region of interest" description="Disordered" evidence="7">
    <location>
        <begin position="1"/>
        <end position="27"/>
    </location>
</feature>
<comment type="similarity">
    <text evidence="3">Belongs to the ubiquitin-activating E1 family.</text>
</comment>
<dbReference type="GO" id="GO:0031510">
    <property type="term" value="C:SUMO activating enzyme complex"/>
    <property type="evidence" value="ECO:0007669"/>
    <property type="project" value="TreeGrafter"/>
</dbReference>
<dbReference type="Proteomes" id="UP001337655">
    <property type="component" value="Unassembled WGS sequence"/>
</dbReference>
<evidence type="ECO:0000256" key="4">
    <source>
        <dbReference type="ARBA" id="ARBA00022786"/>
    </source>
</evidence>
<evidence type="ECO:0000256" key="2">
    <source>
        <dbReference type="ARBA" id="ARBA00004718"/>
    </source>
</evidence>
<dbReference type="SUPFAM" id="SSF69572">
    <property type="entry name" value="Activating enzymes of the ubiquitin-like proteins"/>
    <property type="match status" value="1"/>
</dbReference>
<dbReference type="PRINTS" id="PR01849">
    <property type="entry name" value="UBIQUITINACT"/>
</dbReference>
<gene>
    <name evidence="9" type="primary">AOS1</name>
    <name evidence="9" type="ORF">LTR77_007247</name>
</gene>
<accession>A0AAV9P4L5</accession>
<dbReference type="GeneID" id="89928583"/>
<evidence type="ECO:0000256" key="6">
    <source>
        <dbReference type="ARBA" id="ARBA00044354"/>
    </source>
</evidence>
<evidence type="ECO:0000313" key="10">
    <source>
        <dbReference type="Proteomes" id="UP001337655"/>
    </source>
</evidence>
<evidence type="ECO:0000256" key="1">
    <source>
        <dbReference type="ARBA" id="ARBA00004123"/>
    </source>
</evidence>
<evidence type="ECO:0000256" key="7">
    <source>
        <dbReference type="SAM" id="MobiDB-lite"/>
    </source>
</evidence>
<feature type="domain" description="THIF-type NAD/FAD binding fold" evidence="8">
    <location>
        <begin position="40"/>
        <end position="364"/>
    </location>
</feature>
<comment type="caution">
    <text evidence="9">The sequence shown here is derived from an EMBL/GenBank/DDBJ whole genome shotgun (WGS) entry which is preliminary data.</text>
</comment>
<dbReference type="GO" id="GO:0019948">
    <property type="term" value="F:SUMO activating enzyme activity"/>
    <property type="evidence" value="ECO:0007669"/>
    <property type="project" value="TreeGrafter"/>
</dbReference>
<dbReference type="GO" id="GO:0005737">
    <property type="term" value="C:cytoplasm"/>
    <property type="evidence" value="ECO:0007669"/>
    <property type="project" value="TreeGrafter"/>
</dbReference>
<dbReference type="GO" id="GO:0016925">
    <property type="term" value="P:protein sumoylation"/>
    <property type="evidence" value="ECO:0007669"/>
    <property type="project" value="TreeGrafter"/>
</dbReference>
<organism evidence="9 10">
    <name type="scientific">Saxophila tyrrhenica</name>
    <dbReference type="NCBI Taxonomy" id="1690608"/>
    <lineage>
        <taxon>Eukaryota</taxon>
        <taxon>Fungi</taxon>
        <taxon>Dikarya</taxon>
        <taxon>Ascomycota</taxon>
        <taxon>Pezizomycotina</taxon>
        <taxon>Dothideomycetes</taxon>
        <taxon>Dothideomycetidae</taxon>
        <taxon>Mycosphaerellales</taxon>
        <taxon>Extremaceae</taxon>
        <taxon>Saxophila</taxon>
    </lineage>
</organism>
<keyword evidence="10" id="KW-1185">Reference proteome</keyword>
<dbReference type="PANTHER" id="PTHR10953:SF162">
    <property type="entry name" value="SUMO-ACTIVATING ENZYME SUBUNIT 1"/>
    <property type="match status" value="1"/>
</dbReference>